<evidence type="ECO:0000256" key="21">
    <source>
        <dbReference type="SAM" id="Phobius"/>
    </source>
</evidence>
<dbReference type="CDD" id="cd03249">
    <property type="entry name" value="ABC_MTABC3_MDL1_MDL2"/>
    <property type="match status" value="1"/>
</dbReference>
<evidence type="ECO:0000256" key="10">
    <source>
        <dbReference type="ARBA" id="ARBA00022946"/>
    </source>
</evidence>
<dbReference type="GO" id="GO:0015421">
    <property type="term" value="F:ABC-type oligopeptide transporter activity"/>
    <property type="evidence" value="ECO:0007669"/>
    <property type="project" value="TreeGrafter"/>
</dbReference>
<evidence type="ECO:0000313" key="25">
    <source>
        <dbReference type="Proteomes" id="UP000078492"/>
    </source>
</evidence>
<dbReference type="InterPro" id="IPR027417">
    <property type="entry name" value="P-loop_NTPase"/>
</dbReference>
<dbReference type="InterPro" id="IPR039421">
    <property type="entry name" value="Type_1_exporter"/>
</dbReference>
<protein>
    <recommendedName>
        <fullName evidence="18">ATP-binding cassette sub-family B member 10, mitochondrial</fullName>
    </recommendedName>
    <alternativeName>
        <fullName evidence="19">ABC-mitochondrial erythroid protein</fullName>
    </alternativeName>
    <alternativeName>
        <fullName evidence="20">ATP-binding cassette transporter 10</fullName>
    </alternativeName>
</protein>
<keyword evidence="7" id="KW-0999">Mitochondrion inner membrane</keyword>
<dbReference type="PIRSF" id="PIRSF002773">
    <property type="entry name" value="ABC_prm/ATPase_B"/>
    <property type="match status" value="1"/>
</dbReference>
<evidence type="ECO:0000256" key="2">
    <source>
        <dbReference type="ARBA" id="ARBA00005580"/>
    </source>
</evidence>
<feature type="transmembrane region" description="Helical" evidence="21">
    <location>
        <begin position="335"/>
        <end position="354"/>
    </location>
</feature>
<evidence type="ECO:0000256" key="20">
    <source>
        <dbReference type="ARBA" id="ARBA00083334"/>
    </source>
</evidence>
<dbReference type="Gene3D" id="3.40.50.300">
    <property type="entry name" value="P-loop containing nucleotide triphosphate hydrolases"/>
    <property type="match status" value="1"/>
</dbReference>
<feature type="transmembrane region" description="Helical" evidence="21">
    <location>
        <begin position="138"/>
        <end position="157"/>
    </location>
</feature>
<keyword evidence="15 21" id="KW-0472">Membrane</keyword>
<dbReference type="SUPFAM" id="SSF90123">
    <property type="entry name" value="ABC transporter transmembrane region"/>
    <property type="match status" value="1"/>
</dbReference>
<comment type="function">
    <text evidence="17">ATP-dependent transporter located in the mitochondrial inner membrane that catalyzes the export of biliverdin from the mitochondrial matrix, and plays a crucial role in hemoglobin synthesis and antioxidative stress. Participates in the early step of the heme biosynthetic process during insertion of iron into protoporphyrin IX (PPIX). Involved in the stabilization of the iron transporter mitoferrin-1/SLC25A37. In addition may be involved in mitochondrial unfolded protein response (UPRmt) signaling pathway, although ABCB10 probably does not participate in peptide export from mitochondria.</text>
</comment>
<evidence type="ECO:0000256" key="4">
    <source>
        <dbReference type="ARBA" id="ARBA00022692"/>
    </source>
</evidence>
<dbReference type="GO" id="GO:0016887">
    <property type="term" value="F:ATP hydrolysis activity"/>
    <property type="evidence" value="ECO:0007669"/>
    <property type="project" value="InterPro"/>
</dbReference>
<evidence type="ECO:0000256" key="5">
    <source>
        <dbReference type="ARBA" id="ARBA00022723"/>
    </source>
</evidence>
<comment type="catalytic activity">
    <reaction evidence="16">
        <text>biliverdin IXalpha(in) + ATP + H2O = biliverdin IXalpha(out) + ADP + phosphate + H(+)</text>
        <dbReference type="Rhea" id="RHEA:82359"/>
        <dbReference type="ChEBI" id="CHEBI:15377"/>
        <dbReference type="ChEBI" id="CHEBI:15378"/>
        <dbReference type="ChEBI" id="CHEBI:30616"/>
        <dbReference type="ChEBI" id="CHEBI:43474"/>
        <dbReference type="ChEBI" id="CHEBI:57991"/>
        <dbReference type="ChEBI" id="CHEBI:456216"/>
    </reaction>
    <physiologicalReaction direction="left-to-right" evidence="16">
        <dbReference type="Rhea" id="RHEA:82360"/>
    </physiologicalReaction>
</comment>
<feature type="transmembrane region" description="Helical" evidence="21">
    <location>
        <begin position="255"/>
        <end position="275"/>
    </location>
</feature>
<dbReference type="STRING" id="471704.A0A195D9N6"/>
<evidence type="ECO:0000259" key="23">
    <source>
        <dbReference type="PROSITE" id="PS50929"/>
    </source>
</evidence>
<evidence type="ECO:0000256" key="17">
    <source>
        <dbReference type="ARBA" id="ARBA00055589"/>
    </source>
</evidence>
<evidence type="ECO:0000256" key="8">
    <source>
        <dbReference type="ARBA" id="ARBA00022840"/>
    </source>
</evidence>
<keyword evidence="14" id="KW-0496">Mitochondrion</keyword>
<evidence type="ECO:0000256" key="9">
    <source>
        <dbReference type="ARBA" id="ARBA00022842"/>
    </source>
</evidence>
<keyword evidence="5" id="KW-0479">Metal-binding</keyword>
<evidence type="ECO:0000256" key="19">
    <source>
        <dbReference type="ARBA" id="ARBA00075187"/>
    </source>
</evidence>
<keyword evidence="8 24" id="KW-0067">ATP-binding</keyword>
<dbReference type="CDD" id="cd18573">
    <property type="entry name" value="ABC_6TM_ABCB10_like"/>
    <property type="match status" value="1"/>
</dbReference>
<keyword evidence="4 21" id="KW-0812">Transmembrane</keyword>
<evidence type="ECO:0000256" key="18">
    <source>
        <dbReference type="ARBA" id="ARBA00072683"/>
    </source>
</evidence>
<evidence type="ECO:0000256" key="16">
    <source>
        <dbReference type="ARBA" id="ARBA00052250"/>
    </source>
</evidence>
<evidence type="ECO:0000256" key="7">
    <source>
        <dbReference type="ARBA" id="ARBA00022792"/>
    </source>
</evidence>
<dbReference type="SMART" id="SM00382">
    <property type="entry name" value="AAA"/>
    <property type="match status" value="1"/>
</dbReference>
<keyword evidence="13" id="KW-0007">Acetylation</keyword>
<dbReference type="PANTHER" id="PTHR43394:SF1">
    <property type="entry name" value="ATP-BINDING CASSETTE SUB-FAMILY B MEMBER 10, MITOCHONDRIAL"/>
    <property type="match status" value="1"/>
</dbReference>
<dbReference type="InterPro" id="IPR003593">
    <property type="entry name" value="AAA+_ATPase"/>
</dbReference>
<accession>A0A195D9N6</accession>
<dbReference type="AlphaFoldDB" id="A0A195D9N6"/>
<keyword evidence="6" id="KW-0547">Nucleotide-binding</keyword>
<dbReference type="Gene3D" id="1.20.1560.10">
    <property type="entry name" value="ABC transporter type 1, transmembrane domain"/>
    <property type="match status" value="2"/>
</dbReference>
<keyword evidence="10" id="KW-0809">Transit peptide</keyword>
<comment type="subcellular location">
    <subcellularLocation>
        <location evidence="1">Mitochondrion inner membrane</location>
        <topology evidence="1">Multi-pass membrane protein</topology>
    </subcellularLocation>
</comment>
<dbReference type="GO" id="GO:0005743">
    <property type="term" value="C:mitochondrial inner membrane"/>
    <property type="evidence" value="ECO:0007669"/>
    <property type="project" value="UniProtKB-SubCell"/>
</dbReference>
<evidence type="ECO:0000256" key="14">
    <source>
        <dbReference type="ARBA" id="ARBA00023128"/>
    </source>
</evidence>
<evidence type="ECO:0000256" key="12">
    <source>
        <dbReference type="ARBA" id="ARBA00022989"/>
    </source>
</evidence>
<feature type="domain" description="ABC transporter" evidence="22">
    <location>
        <begin position="430"/>
        <end position="666"/>
    </location>
</feature>
<comment type="similarity">
    <text evidence="2">Belongs to the ABC transporter superfamily. ABCB family. Mitochondrial peptide exporter (TC 3.A.1.212) subfamily.</text>
</comment>
<dbReference type="InterPro" id="IPR011527">
    <property type="entry name" value="ABC1_TM_dom"/>
</dbReference>
<dbReference type="InterPro" id="IPR036640">
    <property type="entry name" value="ABC1_TM_sf"/>
</dbReference>
<evidence type="ECO:0000256" key="11">
    <source>
        <dbReference type="ARBA" id="ARBA00022967"/>
    </source>
</evidence>
<dbReference type="PROSITE" id="PS50929">
    <property type="entry name" value="ABC_TM1F"/>
    <property type="match status" value="1"/>
</dbReference>
<reference evidence="24 25" key="1">
    <citation type="submission" date="2015-09" db="EMBL/GenBank/DDBJ databases">
        <title>Trachymyrmex cornetzi WGS genome.</title>
        <authorList>
            <person name="Nygaard S."/>
            <person name="Hu H."/>
            <person name="Boomsma J."/>
            <person name="Zhang G."/>
        </authorList>
    </citation>
    <scope>NUCLEOTIDE SEQUENCE [LARGE SCALE GENOMIC DNA]</scope>
    <source>
        <strain evidence="24">Tcor2-1</strain>
        <tissue evidence="24">Whole body</tissue>
    </source>
</reference>
<keyword evidence="12 21" id="KW-1133">Transmembrane helix</keyword>
<sequence length="671" mass="73369">MTILWKLLTNPGVLRKLGCCGVGRSQKYLFGSCLTRQAVRFSRKGHVLIGLRHCTTNAIQSDTAVPVIHAVKTKKRSELRTLILLAAPEKWTLMKAIALLLVSSSVTMAVPFCFGKVIDVVNTVEKTGMKENLNQLTLALFVVFLIGGVSNFGRVYLMSTAGHRITQSLRKQAYAAILQQETAMFDRESTGELVGRLSAVIVHNLMQVIKFVICSRDTQLISSAVTSNVSDGLRSAIMAITGVSMMFYVSPSLALLGLAIVPPVAVIAAIWGRVLKRVSKDLQSSIAVVNATAEERIGNIRTVKAFAQEKREIDRYSTKLQDVLKLCYKESLYRGMFFGMTGLSGNIIALSVLYNGVFMVSNADITIGSLSAFLLYAGYVGISLNGLSKAYSELNKALGANARLFELIDRQPLIPIQGGQILEKELSGNVTFRNVFFAYPTREKMPVLKGFNLNIEKCSMTAIVGSSGSGKSTVASLLLRLYDPTKGSIFLDNHDLRLLDPAWLKSQISIVSQEPILFSCSIRDNILYGMESATDFDVGEAAKQAHVLQFAEKMTDGLDTIVGERGIALSGGQRQRVAIARALIKKPKILILDEATSALDAESEYFVQEAVERAIRGRTVITIAHRLSTIKNADKIVVLDGGQVAETGTYIELMNLEHGLFKKLVKHQTFA</sequence>
<dbReference type="Pfam" id="PF00005">
    <property type="entry name" value="ABC_tran"/>
    <property type="match status" value="1"/>
</dbReference>
<dbReference type="Proteomes" id="UP000078492">
    <property type="component" value="Unassembled WGS sequence"/>
</dbReference>
<dbReference type="GO" id="GO:0090374">
    <property type="term" value="P:oligopeptide export from mitochondrion"/>
    <property type="evidence" value="ECO:0007669"/>
    <property type="project" value="TreeGrafter"/>
</dbReference>
<keyword evidence="3" id="KW-0813">Transport</keyword>
<dbReference type="SUPFAM" id="SSF52540">
    <property type="entry name" value="P-loop containing nucleoside triphosphate hydrolases"/>
    <property type="match status" value="1"/>
</dbReference>
<feature type="transmembrane region" description="Helical" evidence="21">
    <location>
        <begin position="97"/>
        <end position="118"/>
    </location>
</feature>
<dbReference type="GO" id="GO:0005524">
    <property type="term" value="F:ATP binding"/>
    <property type="evidence" value="ECO:0007669"/>
    <property type="project" value="UniProtKB-KW"/>
</dbReference>
<evidence type="ECO:0000256" key="13">
    <source>
        <dbReference type="ARBA" id="ARBA00022990"/>
    </source>
</evidence>
<evidence type="ECO:0000256" key="1">
    <source>
        <dbReference type="ARBA" id="ARBA00004448"/>
    </source>
</evidence>
<keyword evidence="9" id="KW-0460">Magnesium</keyword>
<dbReference type="FunFam" id="1.20.1560.10:FF:000048">
    <property type="entry name" value="ATP-binding cassette sub-family B member 10, mitochondrial"/>
    <property type="match status" value="1"/>
</dbReference>
<feature type="domain" description="ABC transmembrane type-1" evidence="23">
    <location>
        <begin position="96"/>
        <end position="396"/>
    </location>
</feature>
<feature type="transmembrane region" description="Helical" evidence="21">
    <location>
        <begin position="366"/>
        <end position="387"/>
    </location>
</feature>
<dbReference type="PANTHER" id="PTHR43394">
    <property type="entry name" value="ATP-DEPENDENT PERMEASE MDL1, MITOCHONDRIAL"/>
    <property type="match status" value="1"/>
</dbReference>
<gene>
    <name evidence="24" type="ORF">ALC57_18150</name>
</gene>
<organism evidence="24 25">
    <name type="scientific">Trachymyrmex cornetzi</name>
    <dbReference type="NCBI Taxonomy" id="471704"/>
    <lineage>
        <taxon>Eukaryota</taxon>
        <taxon>Metazoa</taxon>
        <taxon>Ecdysozoa</taxon>
        <taxon>Arthropoda</taxon>
        <taxon>Hexapoda</taxon>
        <taxon>Insecta</taxon>
        <taxon>Pterygota</taxon>
        <taxon>Neoptera</taxon>
        <taxon>Endopterygota</taxon>
        <taxon>Hymenoptera</taxon>
        <taxon>Apocrita</taxon>
        <taxon>Aculeata</taxon>
        <taxon>Formicoidea</taxon>
        <taxon>Formicidae</taxon>
        <taxon>Myrmicinae</taxon>
        <taxon>Trachymyrmex</taxon>
    </lineage>
</organism>
<dbReference type="InterPro" id="IPR003439">
    <property type="entry name" value="ABC_transporter-like_ATP-bd"/>
</dbReference>
<evidence type="ECO:0000256" key="3">
    <source>
        <dbReference type="ARBA" id="ARBA00022448"/>
    </source>
</evidence>
<dbReference type="FunFam" id="3.40.50.300:FF:000403">
    <property type="entry name" value="ATP-binding cassette sub-family B member 8, mitochondrial"/>
    <property type="match status" value="1"/>
</dbReference>
<dbReference type="Pfam" id="PF00664">
    <property type="entry name" value="ABC_membrane"/>
    <property type="match status" value="1"/>
</dbReference>
<evidence type="ECO:0000259" key="22">
    <source>
        <dbReference type="PROSITE" id="PS50893"/>
    </source>
</evidence>
<evidence type="ECO:0000256" key="15">
    <source>
        <dbReference type="ARBA" id="ARBA00023136"/>
    </source>
</evidence>
<dbReference type="GO" id="GO:0046872">
    <property type="term" value="F:metal ion binding"/>
    <property type="evidence" value="ECO:0007669"/>
    <property type="project" value="UniProtKB-KW"/>
</dbReference>
<evidence type="ECO:0000256" key="6">
    <source>
        <dbReference type="ARBA" id="ARBA00022741"/>
    </source>
</evidence>
<dbReference type="PROSITE" id="PS00211">
    <property type="entry name" value="ABC_TRANSPORTER_1"/>
    <property type="match status" value="1"/>
</dbReference>
<keyword evidence="11" id="KW-1278">Translocase</keyword>
<name>A0A195D9N6_9HYME</name>
<dbReference type="PROSITE" id="PS50893">
    <property type="entry name" value="ABC_TRANSPORTER_2"/>
    <property type="match status" value="1"/>
</dbReference>
<dbReference type="InterPro" id="IPR017871">
    <property type="entry name" value="ABC_transporter-like_CS"/>
</dbReference>
<dbReference type="GO" id="GO:0042802">
    <property type="term" value="F:identical protein binding"/>
    <property type="evidence" value="ECO:0007669"/>
    <property type="project" value="UniProtKB-ARBA"/>
</dbReference>
<keyword evidence="25" id="KW-1185">Reference proteome</keyword>
<evidence type="ECO:0000313" key="24">
    <source>
        <dbReference type="EMBL" id="KYN09630.1"/>
    </source>
</evidence>
<dbReference type="EMBL" id="KQ981082">
    <property type="protein sequence ID" value="KYN09630.1"/>
    <property type="molecule type" value="Genomic_DNA"/>
</dbReference>
<proteinExistence type="inferred from homology"/>